<dbReference type="AlphaFoldDB" id="A0A450TXQ8"/>
<sequence>MAHPPLDLEVTKRKTFLNDRPLTLMLLAFGFCAGGVESGIRDWIFIFGIKMAVPEQQAYWLISLFFAGLTAGRALAIFLNRLLDPKKLMTIILVLMLLELPFLYLVPQVIPAVTFFLGLLMGPTVPGILGIFANDLKLNGELTGSFFLGLGLGGMTPYFVGAALDRAGSWILPFMIGLYVLGMGLAWVFVRQRIHQVRWHHQDNSGRFLPRV</sequence>
<feature type="transmembrane region" description="Helical" evidence="7">
    <location>
        <begin position="58"/>
        <end position="76"/>
    </location>
</feature>
<evidence type="ECO:0000256" key="3">
    <source>
        <dbReference type="ARBA" id="ARBA00022448"/>
    </source>
</evidence>
<feature type="transmembrane region" description="Helical" evidence="7">
    <location>
        <begin position="145"/>
        <end position="164"/>
    </location>
</feature>
<keyword evidence="4 7" id="KW-0812">Transmembrane</keyword>
<evidence type="ECO:0000256" key="4">
    <source>
        <dbReference type="ARBA" id="ARBA00022692"/>
    </source>
</evidence>
<dbReference type="PANTHER" id="PTHR23514">
    <property type="entry name" value="BYPASS OF STOP CODON PROTEIN 6"/>
    <property type="match status" value="1"/>
</dbReference>
<dbReference type="GO" id="GO:0016020">
    <property type="term" value="C:membrane"/>
    <property type="evidence" value="ECO:0007669"/>
    <property type="project" value="TreeGrafter"/>
</dbReference>
<feature type="transmembrane region" description="Helical" evidence="7">
    <location>
        <begin position="22"/>
        <end position="46"/>
    </location>
</feature>
<evidence type="ECO:0000256" key="5">
    <source>
        <dbReference type="ARBA" id="ARBA00022989"/>
    </source>
</evidence>
<name>A0A450TXQ8_9GAMM</name>
<evidence type="ECO:0000256" key="1">
    <source>
        <dbReference type="ARBA" id="ARBA00004127"/>
    </source>
</evidence>
<dbReference type="SUPFAM" id="SSF103473">
    <property type="entry name" value="MFS general substrate transporter"/>
    <property type="match status" value="1"/>
</dbReference>
<comment type="similarity">
    <text evidence="2">Belongs to the major facilitator superfamily.</text>
</comment>
<gene>
    <name evidence="8" type="ORF">BECKFW1821C_GA0114237_105918</name>
</gene>
<feature type="transmembrane region" description="Helical" evidence="7">
    <location>
        <begin position="112"/>
        <end position="133"/>
    </location>
</feature>
<organism evidence="8">
    <name type="scientific">Candidatus Kentrum sp. FW</name>
    <dbReference type="NCBI Taxonomy" id="2126338"/>
    <lineage>
        <taxon>Bacteria</taxon>
        <taxon>Pseudomonadati</taxon>
        <taxon>Pseudomonadota</taxon>
        <taxon>Gammaproteobacteria</taxon>
        <taxon>Candidatus Kentrum</taxon>
    </lineage>
</organism>
<proteinExistence type="inferred from homology"/>
<evidence type="ECO:0000256" key="6">
    <source>
        <dbReference type="ARBA" id="ARBA00023136"/>
    </source>
</evidence>
<feature type="transmembrane region" description="Helical" evidence="7">
    <location>
        <begin position="88"/>
        <end position="106"/>
    </location>
</feature>
<dbReference type="InterPro" id="IPR051788">
    <property type="entry name" value="MFS_Transporter"/>
</dbReference>
<dbReference type="PANTHER" id="PTHR23514:SF3">
    <property type="entry name" value="BYPASS OF STOP CODON PROTEIN 6"/>
    <property type="match status" value="1"/>
</dbReference>
<protein>
    <recommendedName>
        <fullName evidence="9">Major facilitator superfamily (MFS) profile domain-containing protein</fullName>
    </recommendedName>
</protein>
<evidence type="ECO:0008006" key="9">
    <source>
        <dbReference type="Google" id="ProtNLM"/>
    </source>
</evidence>
<dbReference type="InterPro" id="IPR036259">
    <property type="entry name" value="MFS_trans_sf"/>
</dbReference>
<dbReference type="Gene3D" id="1.20.1250.20">
    <property type="entry name" value="MFS general substrate transporter like domains"/>
    <property type="match status" value="1"/>
</dbReference>
<evidence type="ECO:0000313" key="8">
    <source>
        <dbReference type="EMBL" id="VFJ74232.1"/>
    </source>
</evidence>
<comment type="subcellular location">
    <subcellularLocation>
        <location evidence="1">Endomembrane system</location>
        <topology evidence="1">Multi-pass membrane protein</topology>
    </subcellularLocation>
</comment>
<evidence type="ECO:0000256" key="7">
    <source>
        <dbReference type="SAM" id="Phobius"/>
    </source>
</evidence>
<feature type="transmembrane region" description="Helical" evidence="7">
    <location>
        <begin position="170"/>
        <end position="190"/>
    </location>
</feature>
<evidence type="ECO:0000256" key="2">
    <source>
        <dbReference type="ARBA" id="ARBA00008335"/>
    </source>
</evidence>
<keyword evidence="5 7" id="KW-1133">Transmembrane helix</keyword>
<keyword evidence="6 7" id="KW-0472">Membrane</keyword>
<reference evidence="8" key="1">
    <citation type="submission" date="2019-02" db="EMBL/GenBank/DDBJ databases">
        <authorList>
            <person name="Gruber-Vodicka R. H."/>
            <person name="Seah K. B. B."/>
        </authorList>
    </citation>
    <scope>NUCLEOTIDE SEQUENCE</scope>
    <source>
        <strain evidence="8">BECK_BZ131</strain>
    </source>
</reference>
<accession>A0A450TXQ8</accession>
<dbReference type="EMBL" id="CAADFE010000059">
    <property type="protein sequence ID" value="VFJ74232.1"/>
    <property type="molecule type" value="Genomic_DNA"/>
</dbReference>
<dbReference type="GO" id="GO:0012505">
    <property type="term" value="C:endomembrane system"/>
    <property type="evidence" value="ECO:0007669"/>
    <property type="project" value="UniProtKB-SubCell"/>
</dbReference>
<keyword evidence="3" id="KW-0813">Transport</keyword>